<dbReference type="EMBL" id="JAMDMJ010000009">
    <property type="protein sequence ID" value="MCY9595972.1"/>
    <property type="molecule type" value="Genomic_DNA"/>
</dbReference>
<keyword evidence="8 9" id="KW-0472">Membrane</keyword>
<evidence type="ECO:0000256" key="7">
    <source>
        <dbReference type="ARBA" id="ARBA00022989"/>
    </source>
</evidence>
<protein>
    <submittedName>
        <fullName evidence="12">Amino acid ABC transporter permease</fullName>
    </submittedName>
</protein>
<evidence type="ECO:0000256" key="8">
    <source>
        <dbReference type="ARBA" id="ARBA00023136"/>
    </source>
</evidence>
<proteinExistence type="inferred from homology"/>
<feature type="transmembrane region" description="Helical" evidence="9">
    <location>
        <begin position="20"/>
        <end position="41"/>
    </location>
</feature>
<dbReference type="InterPro" id="IPR035906">
    <property type="entry name" value="MetI-like_sf"/>
</dbReference>
<evidence type="ECO:0000256" key="1">
    <source>
        <dbReference type="ARBA" id="ARBA00004651"/>
    </source>
</evidence>
<dbReference type="InterPro" id="IPR010065">
    <property type="entry name" value="AA_ABC_transptr_permease_3TM"/>
</dbReference>
<keyword evidence="5 9" id="KW-0812">Transmembrane</keyword>
<dbReference type="Pfam" id="PF00528">
    <property type="entry name" value="BPD_transp_1"/>
    <property type="match status" value="1"/>
</dbReference>
<gene>
    <name evidence="11" type="ORF">M5X16_09310</name>
    <name evidence="12" type="ORF">PC41400_20790</name>
</gene>
<evidence type="ECO:0000256" key="9">
    <source>
        <dbReference type="RuleBase" id="RU363032"/>
    </source>
</evidence>
<dbReference type="PANTHER" id="PTHR30614">
    <property type="entry name" value="MEMBRANE COMPONENT OF AMINO ACID ABC TRANSPORTER"/>
    <property type="match status" value="1"/>
</dbReference>
<evidence type="ECO:0000256" key="2">
    <source>
        <dbReference type="ARBA" id="ARBA00010072"/>
    </source>
</evidence>
<dbReference type="RefSeq" id="WP_009672909.1">
    <property type="nucleotide sequence ID" value="NZ_BQWH01000002.1"/>
</dbReference>
<dbReference type="GO" id="GO:0043190">
    <property type="term" value="C:ATP-binding cassette (ABC) transporter complex"/>
    <property type="evidence" value="ECO:0007669"/>
    <property type="project" value="InterPro"/>
</dbReference>
<accession>A0A410X0J4</accession>
<name>A0A410X0J4_9BACL</name>
<dbReference type="PANTHER" id="PTHR30614:SF20">
    <property type="entry name" value="GLUTAMINE TRANSPORT SYSTEM PERMEASE PROTEIN GLNP"/>
    <property type="match status" value="1"/>
</dbReference>
<dbReference type="GO" id="GO:0006865">
    <property type="term" value="P:amino acid transport"/>
    <property type="evidence" value="ECO:0007669"/>
    <property type="project" value="UniProtKB-KW"/>
</dbReference>
<dbReference type="FunFam" id="1.10.3720.10:FF:000033">
    <property type="entry name" value="Polar amino acid ABC transporter permease"/>
    <property type="match status" value="1"/>
</dbReference>
<evidence type="ECO:0000259" key="10">
    <source>
        <dbReference type="PROSITE" id="PS50928"/>
    </source>
</evidence>
<dbReference type="Proteomes" id="UP001527202">
    <property type="component" value="Unassembled WGS sequence"/>
</dbReference>
<feature type="transmembrane region" description="Helical" evidence="9">
    <location>
        <begin position="53"/>
        <end position="76"/>
    </location>
</feature>
<feature type="transmembrane region" description="Helical" evidence="9">
    <location>
        <begin position="199"/>
        <end position="218"/>
    </location>
</feature>
<dbReference type="PROSITE" id="PS50928">
    <property type="entry name" value="ABC_TM1"/>
    <property type="match status" value="1"/>
</dbReference>
<evidence type="ECO:0000256" key="3">
    <source>
        <dbReference type="ARBA" id="ARBA00022448"/>
    </source>
</evidence>
<keyword evidence="3 9" id="KW-0813">Transport</keyword>
<dbReference type="InterPro" id="IPR000515">
    <property type="entry name" value="MetI-like"/>
</dbReference>
<feature type="domain" description="ABC transmembrane type-1" evidence="10">
    <location>
        <begin position="17"/>
        <end position="217"/>
    </location>
</feature>
<dbReference type="NCBIfam" id="TIGR01726">
    <property type="entry name" value="HEQRo_perm_3TM"/>
    <property type="match status" value="1"/>
</dbReference>
<dbReference type="SUPFAM" id="SSF161098">
    <property type="entry name" value="MetI-like"/>
    <property type="match status" value="1"/>
</dbReference>
<keyword evidence="4" id="KW-1003">Cell membrane</keyword>
<evidence type="ECO:0000256" key="6">
    <source>
        <dbReference type="ARBA" id="ARBA00022970"/>
    </source>
</evidence>
<dbReference type="InterPro" id="IPR043429">
    <property type="entry name" value="ArtM/GltK/GlnP/TcyL/YhdX-like"/>
</dbReference>
<dbReference type="Gene3D" id="1.10.3720.10">
    <property type="entry name" value="MetI-like"/>
    <property type="match status" value="1"/>
</dbReference>
<evidence type="ECO:0000313" key="12">
    <source>
        <dbReference type="EMBL" id="QAV19962.1"/>
    </source>
</evidence>
<evidence type="ECO:0000256" key="5">
    <source>
        <dbReference type="ARBA" id="ARBA00022692"/>
    </source>
</evidence>
<keyword evidence="7 9" id="KW-1133">Transmembrane helix</keyword>
<keyword evidence="14" id="KW-1185">Reference proteome</keyword>
<evidence type="ECO:0000313" key="11">
    <source>
        <dbReference type="EMBL" id="MCY9595972.1"/>
    </source>
</evidence>
<dbReference type="GeneID" id="95377233"/>
<evidence type="ECO:0000313" key="14">
    <source>
        <dbReference type="Proteomes" id="UP001527202"/>
    </source>
</evidence>
<reference evidence="12 13" key="1">
    <citation type="submission" date="2018-01" db="EMBL/GenBank/DDBJ databases">
        <title>The whole genome sequencing and assembly of Paenibacillus chitinolyticus KCCM 41400 strain.</title>
        <authorList>
            <person name="Kim J.-Y."/>
            <person name="Park M.-K."/>
            <person name="Lee Y.-J."/>
            <person name="Yi H."/>
            <person name="Bahn Y.-S."/>
            <person name="Kim J.F."/>
            <person name="Lee D.-W."/>
        </authorList>
    </citation>
    <scope>NUCLEOTIDE SEQUENCE [LARGE SCALE GENOMIC DNA]</scope>
    <source>
        <strain evidence="12 13">KCCM 41400</strain>
    </source>
</reference>
<dbReference type="EMBL" id="CP026520">
    <property type="protein sequence ID" value="QAV19962.1"/>
    <property type="molecule type" value="Genomic_DNA"/>
</dbReference>
<reference evidence="11 14" key="2">
    <citation type="submission" date="2022-05" db="EMBL/GenBank/DDBJ databases">
        <title>Genome Sequencing of Bee-Associated Microbes.</title>
        <authorList>
            <person name="Dunlap C."/>
        </authorList>
    </citation>
    <scope>NUCLEOTIDE SEQUENCE [LARGE SCALE GENOMIC DNA]</scope>
    <source>
        <strain evidence="11 14">NRRL B-23120</strain>
    </source>
</reference>
<organism evidence="12 13">
    <name type="scientific">Paenibacillus chitinolyticus</name>
    <dbReference type="NCBI Taxonomy" id="79263"/>
    <lineage>
        <taxon>Bacteria</taxon>
        <taxon>Bacillati</taxon>
        <taxon>Bacillota</taxon>
        <taxon>Bacilli</taxon>
        <taxon>Bacillales</taxon>
        <taxon>Paenibacillaceae</taxon>
        <taxon>Paenibacillus</taxon>
    </lineage>
</organism>
<dbReference type="Proteomes" id="UP000288943">
    <property type="component" value="Chromosome"/>
</dbReference>
<dbReference type="KEGG" id="pchi:PC41400_20790"/>
<evidence type="ECO:0000256" key="4">
    <source>
        <dbReference type="ARBA" id="ARBA00022475"/>
    </source>
</evidence>
<keyword evidence="6" id="KW-0029">Amino-acid transport</keyword>
<dbReference type="GO" id="GO:0022857">
    <property type="term" value="F:transmembrane transporter activity"/>
    <property type="evidence" value="ECO:0007669"/>
    <property type="project" value="InterPro"/>
</dbReference>
<comment type="similarity">
    <text evidence="2">Belongs to the binding-protein-dependent transport system permease family. HisMQ subfamily.</text>
</comment>
<evidence type="ECO:0000313" key="13">
    <source>
        <dbReference type="Proteomes" id="UP000288943"/>
    </source>
</evidence>
<dbReference type="OrthoDB" id="9805999at2"/>
<sequence length="229" mass="25422">MNFSFLNEYGHYFVDGTKVTLLLSVITVILGAIFGTGMSLLRLSGIWPLRWLATAYIEFFRGTPIIIQIFLVYYALPQFIPDFHFPPFPFLEEYGGEFTAAVITLGLNSTAYVAEIMRAGIQSVDKGQMEAARSLGMKPWMAMRLVVIPQAFRTVLPALGNELVVVIKETSIVSVIGLNELMFNADTVKGSLSLPFEPLIIAAFIYLVITLTLSKLVGMLERRLTKSNA</sequence>
<dbReference type="AlphaFoldDB" id="A0A410X0J4"/>
<comment type="subcellular location">
    <subcellularLocation>
        <location evidence="1 9">Cell membrane</location>
        <topology evidence="1 9">Multi-pass membrane protein</topology>
    </subcellularLocation>
</comment>
<dbReference type="CDD" id="cd06261">
    <property type="entry name" value="TM_PBP2"/>
    <property type="match status" value="1"/>
</dbReference>